<dbReference type="EMBL" id="JAGFBR010000011">
    <property type="protein sequence ID" value="KAH0458739.1"/>
    <property type="molecule type" value="Genomic_DNA"/>
</dbReference>
<accession>A0AAV7GSK6</accession>
<dbReference type="Proteomes" id="UP000775213">
    <property type="component" value="Unassembled WGS sequence"/>
</dbReference>
<organism evidence="1 2">
    <name type="scientific">Dendrobium chrysotoxum</name>
    <name type="common">Orchid</name>
    <dbReference type="NCBI Taxonomy" id="161865"/>
    <lineage>
        <taxon>Eukaryota</taxon>
        <taxon>Viridiplantae</taxon>
        <taxon>Streptophyta</taxon>
        <taxon>Embryophyta</taxon>
        <taxon>Tracheophyta</taxon>
        <taxon>Spermatophyta</taxon>
        <taxon>Magnoliopsida</taxon>
        <taxon>Liliopsida</taxon>
        <taxon>Asparagales</taxon>
        <taxon>Orchidaceae</taxon>
        <taxon>Epidendroideae</taxon>
        <taxon>Malaxideae</taxon>
        <taxon>Dendrobiinae</taxon>
        <taxon>Dendrobium</taxon>
    </lineage>
</organism>
<protein>
    <submittedName>
        <fullName evidence="1">Uncharacterized protein</fullName>
    </submittedName>
</protein>
<proteinExistence type="predicted"/>
<reference evidence="1 2" key="1">
    <citation type="journal article" date="2021" name="Hortic Res">
        <title>Chromosome-scale assembly of the Dendrobium chrysotoxum genome enhances the understanding of orchid evolution.</title>
        <authorList>
            <person name="Zhang Y."/>
            <person name="Zhang G.Q."/>
            <person name="Zhang D."/>
            <person name="Liu X.D."/>
            <person name="Xu X.Y."/>
            <person name="Sun W.H."/>
            <person name="Yu X."/>
            <person name="Zhu X."/>
            <person name="Wang Z.W."/>
            <person name="Zhao X."/>
            <person name="Zhong W.Y."/>
            <person name="Chen H."/>
            <person name="Yin W.L."/>
            <person name="Huang T."/>
            <person name="Niu S.C."/>
            <person name="Liu Z.J."/>
        </authorList>
    </citation>
    <scope>NUCLEOTIDE SEQUENCE [LARGE SCALE GENOMIC DNA]</scope>
    <source>
        <strain evidence="1">Lindl</strain>
    </source>
</reference>
<evidence type="ECO:0000313" key="1">
    <source>
        <dbReference type="EMBL" id="KAH0458739.1"/>
    </source>
</evidence>
<comment type="caution">
    <text evidence="1">The sequence shown here is derived from an EMBL/GenBank/DDBJ whole genome shotgun (WGS) entry which is preliminary data.</text>
</comment>
<sequence length="99" mass="11626">MNREEKRASNMHVHFHEWSKNKANAPLDFAIAWDKACDMHVEEGLKLEDENLKTNERVFKAIMKLEHFGRVQTQGFGETMISSHLNDFECEREGKGKEY</sequence>
<keyword evidence="2" id="KW-1185">Reference proteome</keyword>
<evidence type="ECO:0000313" key="2">
    <source>
        <dbReference type="Proteomes" id="UP000775213"/>
    </source>
</evidence>
<gene>
    <name evidence="1" type="ORF">IEQ34_011553</name>
</gene>
<name>A0AAV7GSK6_DENCH</name>
<dbReference type="AlphaFoldDB" id="A0AAV7GSK6"/>